<reference evidence="2" key="1">
    <citation type="submission" date="2022-10" db="EMBL/GenBank/DDBJ databases">
        <authorList>
            <person name="Chen Y."/>
            <person name="Dougan E. K."/>
            <person name="Chan C."/>
            <person name="Rhodes N."/>
            <person name="Thang M."/>
        </authorList>
    </citation>
    <scope>NUCLEOTIDE SEQUENCE</scope>
</reference>
<keyword evidence="4" id="KW-1185">Reference proteome</keyword>
<comment type="caution">
    <text evidence="2">The sequence shown here is derived from an EMBL/GenBank/DDBJ whole genome shotgun (WGS) entry which is preliminary data.</text>
</comment>
<evidence type="ECO:0000313" key="4">
    <source>
        <dbReference type="Proteomes" id="UP001152797"/>
    </source>
</evidence>
<name>A0A9P1DM53_9DINO</name>
<dbReference type="EMBL" id="CAMXCT030005323">
    <property type="protein sequence ID" value="CAL4799328.1"/>
    <property type="molecule type" value="Genomic_DNA"/>
</dbReference>
<proteinExistence type="predicted"/>
<gene>
    <name evidence="2" type="ORF">C1SCF055_LOCUS37128</name>
</gene>
<dbReference type="AlphaFoldDB" id="A0A9P1DM53"/>
<feature type="region of interest" description="Disordered" evidence="1">
    <location>
        <begin position="90"/>
        <end position="110"/>
    </location>
</feature>
<dbReference type="EMBL" id="CAMXCT020005323">
    <property type="protein sequence ID" value="CAL1165391.1"/>
    <property type="molecule type" value="Genomic_DNA"/>
</dbReference>
<protein>
    <submittedName>
        <fullName evidence="2">Uncharacterized protein</fullName>
    </submittedName>
</protein>
<reference evidence="3" key="2">
    <citation type="submission" date="2024-04" db="EMBL/GenBank/DDBJ databases">
        <authorList>
            <person name="Chen Y."/>
            <person name="Shah S."/>
            <person name="Dougan E. K."/>
            <person name="Thang M."/>
            <person name="Chan C."/>
        </authorList>
    </citation>
    <scope>NUCLEOTIDE SEQUENCE [LARGE SCALE GENOMIC DNA]</scope>
</reference>
<organism evidence="2">
    <name type="scientific">Cladocopium goreaui</name>
    <dbReference type="NCBI Taxonomy" id="2562237"/>
    <lineage>
        <taxon>Eukaryota</taxon>
        <taxon>Sar</taxon>
        <taxon>Alveolata</taxon>
        <taxon>Dinophyceae</taxon>
        <taxon>Suessiales</taxon>
        <taxon>Symbiodiniaceae</taxon>
        <taxon>Cladocopium</taxon>
    </lineage>
</organism>
<evidence type="ECO:0000313" key="2">
    <source>
        <dbReference type="EMBL" id="CAI4012016.1"/>
    </source>
</evidence>
<feature type="compositionally biased region" description="Basic and acidic residues" evidence="1">
    <location>
        <begin position="99"/>
        <end position="110"/>
    </location>
</feature>
<sequence>MIWGVTYPHLNGQKLPGLLLSCALISFAHGLLPPWWILNGVKPQGPPEDMGSYTIVTFSEEQQERFAIDAHGEVKDKEKFQKALTALKESKTPKSPRYGLKEPEYPHFQI</sequence>
<dbReference type="EMBL" id="CAMXCT010005323">
    <property type="protein sequence ID" value="CAI4012016.1"/>
    <property type="molecule type" value="Genomic_DNA"/>
</dbReference>
<dbReference type="OrthoDB" id="10295501at2759"/>
<accession>A0A9P1DM53</accession>
<evidence type="ECO:0000313" key="3">
    <source>
        <dbReference type="EMBL" id="CAL1165391.1"/>
    </source>
</evidence>
<evidence type="ECO:0000256" key="1">
    <source>
        <dbReference type="SAM" id="MobiDB-lite"/>
    </source>
</evidence>
<dbReference type="Proteomes" id="UP001152797">
    <property type="component" value="Unassembled WGS sequence"/>
</dbReference>